<proteinExistence type="predicted"/>
<evidence type="ECO:0000313" key="1">
    <source>
        <dbReference type="EMBL" id="SPC21687.1"/>
    </source>
</evidence>
<organism evidence="1">
    <name type="scientific">Cupriavidus oxalaticus</name>
    <dbReference type="NCBI Taxonomy" id="96344"/>
    <lineage>
        <taxon>Bacteria</taxon>
        <taxon>Pseudomonadati</taxon>
        <taxon>Pseudomonadota</taxon>
        <taxon>Betaproteobacteria</taxon>
        <taxon>Burkholderiales</taxon>
        <taxon>Burkholderiaceae</taxon>
        <taxon>Cupriavidus</taxon>
    </lineage>
</organism>
<reference evidence="1" key="1">
    <citation type="submission" date="2018-01" db="EMBL/GenBank/DDBJ databases">
        <authorList>
            <person name="Clerissi C."/>
        </authorList>
    </citation>
    <scope>NUCLEOTIDE SEQUENCE</scope>
    <source>
        <strain evidence="1">Cupriavidus oxalaticus LMG 2235</strain>
    </source>
</reference>
<protein>
    <submittedName>
        <fullName evidence="1">Uncharacterized protein</fullName>
    </submittedName>
</protein>
<name>A0A375GP00_9BURK</name>
<comment type="caution">
    <text evidence="1">The sequence shown here is derived from an EMBL/GenBank/DDBJ whole genome shotgun (WGS) entry which is preliminary data.</text>
</comment>
<dbReference type="AlphaFoldDB" id="A0A375GP00"/>
<accession>A0A375GP00</accession>
<dbReference type="EMBL" id="OGUS01000141">
    <property type="protein sequence ID" value="SPC21687.1"/>
    <property type="molecule type" value="Genomic_DNA"/>
</dbReference>
<dbReference type="Proteomes" id="UP000256862">
    <property type="component" value="Plasmid CO2235_mp"/>
</dbReference>
<gene>
    <name evidence="1" type="ORF">CO2235_MP60051</name>
</gene>
<sequence length="65" mass="7743">MHREMSFWVPCQPEWFYCYAGLVVHALLKETCHAFQTKLPTHHNRPAACRSSRLLWQCPYPHPPH</sequence>